<dbReference type="AlphaFoldDB" id="A0A4Y8ZWD1"/>
<accession>A0A4Y8ZWD1</accession>
<keyword evidence="4" id="KW-0597">Phosphoprotein</keyword>
<keyword evidence="7" id="KW-1185">Reference proteome</keyword>
<dbReference type="Pfam" id="PF13193">
    <property type="entry name" value="AMP-binding_C"/>
    <property type="match status" value="1"/>
</dbReference>
<reference evidence="6 7" key="1">
    <citation type="submission" date="2019-03" db="EMBL/GenBank/DDBJ databases">
        <title>Genome sequence of Sphingomonas sp. 17J27-24.</title>
        <authorList>
            <person name="Kim M."/>
            <person name="Maeng S."/>
            <person name="Sathiyaraj S."/>
        </authorList>
    </citation>
    <scope>NUCLEOTIDE SEQUENCE [LARGE SCALE GENOMIC DNA]</scope>
    <source>
        <strain evidence="6 7">17J27-24</strain>
    </source>
</reference>
<comment type="cofactor">
    <cofactor evidence="1">
        <name>pantetheine 4'-phosphate</name>
        <dbReference type="ChEBI" id="CHEBI:47942"/>
    </cofactor>
</comment>
<dbReference type="InterPro" id="IPR000873">
    <property type="entry name" value="AMP-dep_synth/lig_dom"/>
</dbReference>
<dbReference type="CDD" id="cd05930">
    <property type="entry name" value="A_NRPS"/>
    <property type="match status" value="1"/>
</dbReference>
<evidence type="ECO:0000256" key="3">
    <source>
        <dbReference type="ARBA" id="ARBA00022450"/>
    </source>
</evidence>
<dbReference type="InterPro" id="IPR020806">
    <property type="entry name" value="PKS_PP-bd"/>
</dbReference>
<dbReference type="Gene3D" id="3.30.300.30">
    <property type="match status" value="1"/>
</dbReference>
<evidence type="ECO:0000259" key="5">
    <source>
        <dbReference type="PROSITE" id="PS50075"/>
    </source>
</evidence>
<evidence type="ECO:0000313" key="6">
    <source>
        <dbReference type="EMBL" id="TFI59009.1"/>
    </source>
</evidence>
<dbReference type="SMART" id="SM00823">
    <property type="entry name" value="PKS_PP"/>
    <property type="match status" value="1"/>
</dbReference>
<dbReference type="Gene3D" id="3.40.50.980">
    <property type="match status" value="2"/>
</dbReference>
<dbReference type="InterPro" id="IPR025110">
    <property type="entry name" value="AMP-bd_C"/>
</dbReference>
<dbReference type="GO" id="GO:0031177">
    <property type="term" value="F:phosphopantetheine binding"/>
    <property type="evidence" value="ECO:0007669"/>
    <property type="project" value="InterPro"/>
</dbReference>
<evidence type="ECO:0000256" key="1">
    <source>
        <dbReference type="ARBA" id="ARBA00001957"/>
    </source>
</evidence>
<dbReference type="SUPFAM" id="SSF47336">
    <property type="entry name" value="ACP-like"/>
    <property type="match status" value="1"/>
</dbReference>
<evidence type="ECO:0000256" key="4">
    <source>
        <dbReference type="ARBA" id="ARBA00022553"/>
    </source>
</evidence>
<proteinExistence type="inferred from homology"/>
<dbReference type="Proteomes" id="UP000298213">
    <property type="component" value="Unassembled WGS sequence"/>
</dbReference>
<comment type="caution">
    <text evidence="6">The sequence shown here is derived from an EMBL/GenBank/DDBJ whole genome shotgun (WGS) entry which is preliminary data.</text>
</comment>
<evidence type="ECO:0000256" key="2">
    <source>
        <dbReference type="ARBA" id="ARBA00006432"/>
    </source>
</evidence>
<dbReference type="Pfam" id="PF00550">
    <property type="entry name" value="PP-binding"/>
    <property type="match status" value="1"/>
</dbReference>
<keyword evidence="3" id="KW-0596">Phosphopantetheine</keyword>
<dbReference type="PANTHER" id="PTHR45527:SF1">
    <property type="entry name" value="FATTY ACID SYNTHASE"/>
    <property type="match status" value="1"/>
</dbReference>
<dbReference type="GO" id="GO:0005737">
    <property type="term" value="C:cytoplasm"/>
    <property type="evidence" value="ECO:0007669"/>
    <property type="project" value="TreeGrafter"/>
</dbReference>
<protein>
    <submittedName>
        <fullName evidence="6">Amino acid adenylation domain-containing protein</fullName>
    </submittedName>
</protein>
<dbReference type="RefSeq" id="WP_135085144.1">
    <property type="nucleotide sequence ID" value="NZ_SPDV01000010.1"/>
</dbReference>
<dbReference type="Pfam" id="PF00501">
    <property type="entry name" value="AMP-binding"/>
    <property type="match status" value="1"/>
</dbReference>
<dbReference type="FunFam" id="1.10.1200.10:FF:000005">
    <property type="entry name" value="Nonribosomal peptide synthetase 1"/>
    <property type="match status" value="1"/>
</dbReference>
<dbReference type="FunFam" id="3.40.50.980:FF:000001">
    <property type="entry name" value="Non-ribosomal peptide synthetase"/>
    <property type="match status" value="1"/>
</dbReference>
<name>A0A4Y8ZWD1_9SPHN</name>
<dbReference type="PROSITE" id="PS50075">
    <property type="entry name" value="CARRIER"/>
    <property type="match status" value="1"/>
</dbReference>
<gene>
    <name evidence="6" type="ORF">E2493_07100</name>
</gene>
<dbReference type="FunFam" id="3.30.300.30:FF:000010">
    <property type="entry name" value="Enterobactin synthetase component F"/>
    <property type="match status" value="1"/>
</dbReference>
<dbReference type="PROSITE" id="PS00455">
    <property type="entry name" value="AMP_BINDING"/>
    <property type="match status" value="1"/>
</dbReference>
<dbReference type="PANTHER" id="PTHR45527">
    <property type="entry name" value="NONRIBOSOMAL PEPTIDE SYNTHETASE"/>
    <property type="match status" value="1"/>
</dbReference>
<dbReference type="Gene3D" id="2.30.38.10">
    <property type="entry name" value="Luciferase, Domain 3"/>
    <property type="match status" value="1"/>
</dbReference>
<organism evidence="6 7">
    <name type="scientific">Sphingomonas parva</name>
    <dbReference type="NCBI Taxonomy" id="2555898"/>
    <lineage>
        <taxon>Bacteria</taxon>
        <taxon>Pseudomonadati</taxon>
        <taxon>Pseudomonadota</taxon>
        <taxon>Alphaproteobacteria</taxon>
        <taxon>Sphingomonadales</taxon>
        <taxon>Sphingomonadaceae</taxon>
        <taxon>Sphingomonas</taxon>
    </lineage>
</organism>
<sequence length="625" mass="65811">MENVDPQFSPAFDSAPALDAASLTESQLSPPFSVAAKVAEIARVQPDATALVATCGTLSYRELDSRAERLASWLRGRGIGSGGLVGLCLERSFDQIVAALAAWKTGAAYLPLDPAWPDARLSTIVADARCAIVLGRDETARRLAGSAAPVETLDWAAVPADAVRGPGLGEDPRALAYVIYTSGTTGTPKGVEITHANLSHLIAWHVDAFGITCRDRASHLAGLGFDAAAWEIWPYLCAGASVTLIEDAARVASERLRAALIERGITIAFAPTAIAEELIAADWPADAPLRILLTGADRLVARPRPGLPFAFVNNYGPTECTVVATSAIVAPGGDAELPPIGRPIGAARIHILDGNGHLVPTGEVGEIHIGGPMVGRGYRGRPDLTAQRFVADPFGGAGDRLYRTGDLGILLADGQIAFRGRIDDQVKIRGHRVEPDEVASVLGRHPAVGACTVVARRAADGGDALVGYVVPQRTLTAEELRSFLAEQLPDYMVPASFVRLDALPLTANGKLDKAALPDPAEENALETAGFSAATTLAEQRLAEILAEVLGRGPVGIDDNFFLLGGHSLLGTQVVLRAGEAFGIELTLRDLFLAPTIRQLAAHVEALLMRMIEAMSDDEAQQRAAE</sequence>
<evidence type="ECO:0000313" key="7">
    <source>
        <dbReference type="Proteomes" id="UP000298213"/>
    </source>
</evidence>
<feature type="domain" description="Carrier" evidence="5">
    <location>
        <begin position="532"/>
        <end position="607"/>
    </location>
</feature>
<dbReference type="OrthoDB" id="9778690at2"/>
<dbReference type="InterPro" id="IPR036736">
    <property type="entry name" value="ACP-like_sf"/>
</dbReference>
<dbReference type="SUPFAM" id="SSF56801">
    <property type="entry name" value="Acetyl-CoA synthetase-like"/>
    <property type="match status" value="1"/>
</dbReference>
<dbReference type="EMBL" id="SPDV01000010">
    <property type="protein sequence ID" value="TFI59009.1"/>
    <property type="molecule type" value="Genomic_DNA"/>
</dbReference>
<dbReference type="Gene3D" id="1.10.1200.10">
    <property type="entry name" value="ACP-like"/>
    <property type="match status" value="1"/>
</dbReference>
<dbReference type="InterPro" id="IPR010071">
    <property type="entry name" value="AA_adenyl_dom"/>
</dbReference>
<dbReference type="GO" id="GO:0044550">
    <property type="term" value="P:secondary metabolite biosynthetic process"/>
    <property type="evidence" value="ECO:0007669"/>
    <property type="project" value="TreeGrafter"/>
</dbReference>
<dbReference type="InterPro" id="IPR009081">
    <property type="entry name" value="PP-bd_ACP"/>
</dbReference>
<comment type="similarity">
    <text evidence="2">Belongs to the ATP-dependent AMP-binding enzyme family.</text>
</comment>
<dbReference type="InterPro" id="IPR045851">
    <property type="entry name" value="AMP-bd_C_sf"/>
</dbReference>
<dbReference type="GO" id="GO:0043041">
    <property type="term" value="P:amino acid activation for nonribosomal peptide biosynthetic process"/>
    <property type="evidence" value="ECO:0007669"/>
    <property type="project" value="TreeGrafter"/>
</dbReference>
<dbReference type="InterPro" id="IPR020845">
    <property type="entry name" value="AMP-binding_CS"/>
</dbReference>
<dbReference type="NCBIfam" id="TIGR01733">
    <property type="entry name" value="AA-adenyl-dom"/>
    <property type="match status" value="1"/>
</dbReference>